<dbReference type="EMBL" id="CM047581">
    <property type="protein sequence ID" value="KAI9916954.1"/>
    <property type="molecule type" value="Genomic_DNA"/>
</dbReference>
<gene>
    <name evidence="1" type="ORF">PsorP6_016833</name>
</gene>
<sequence length="1272" mass="137294">MTSTSTMRSDEKATTDEKHAEHIGEAGPTGSEPACDVETKRTTDVESTTVGESTTRDETHGIDTVDEQHPFVHETGVTLETVASISAEVMDDIAETIAATQCSNVSVAATLGSSVDGASVKTEDFAVDDVFVEESRKAVDMDLPAPAREQVETATIEGGNHVFSDRTTTETKELEIAPTQHVDESCKEEEGAEMGTEIAAISGADTMSEMGYSVAATVGSSVDADSVTSLEDMIEACNHNSALKAGEETSLVHSEASDNTDASIPVQTADSDIETAAPVVDECTALVDTISEGGSTIETISQQDSAVETTEIAAGQSNESVATLEGVAASTEPGVELVNTTPVDAMSKVGSPLETALDSEVSTEATREFEHNNAVAIEASTELASEEKSVVNTIEIDTSSEAEVTVETFSPEASDITTTSNKLTGELYASGAASAPPNAEVDDPELEAENVTKTPKKFSSMLSRFAGKISKSGAHQTDAAATIELSSDVAAADNVEDHESANSSDTMMYRSDSSPVKNVVDRFEGHEHEVNSLESLKIRTKRDFFSEKERSISVSHEKEKYDTQMSQQAKNEAEAKNTKSPAKKQSFALRTSSAMSSVRNMASRFEKKADQSLDNLSFRTVRSFFPTEKSIDVSAEKHKYEALEKDKESDTSIETRDSVTEFPMAESGASTKASMDAHARRHTVTDSESSNVRGIAHRFETKRANSVVTAPVRTIDTFIVADSEASVRVSAEKAKYENPMKTSAPTKRTIDTFIVPKSQASVRVSAEKAKFETPEKQVKVTKRTIDTFIVPKEEASVRVLAEKAKFEMPEKQVKTTVRTIDTFIVPENEASVRVSAEKAKFEMPEKQVKTTVRTIDTFIVPENEASVRVSAEKTKFEKPETLVKAAVRTIDTFIVPENEVSVRVSAEKAKFESPEKLVKATVRTIDTFIVPENEASVRVSVEKAKFESLEQQMQAAGPAVRTIDTFIVPESEVSIRVAAEKAKLEALEKQKQSEMEAQAAIERQKQERAQLLASERAKLDEGSQTASDGDQVEDVEGPNETTRRTGESIAGSNATEVAQHTHVVAGAESVLEKSEVALETEEALKTENSTQIAPGSSEVASECIVEETEVTKITDEEKTEAIETMEGEVISTTVEVLTEEVEEVTEVTETEEVSKVVEERKVVEETVSKEVQEAAIAPDSTGSEVEVTVERQTFGDVVSTAQHLHWLSLPVSVNPALARLHTVLSDHDPLTAYALYPTSPPRPDRQKASSRANLQAPESTASQESDKQAASA</sequence>
<reference evidence="1 2" key="1">
    <citation type="journal article" date="2022" name="bioRxiv">
        <title>The genome of the oomycete Peronosclerospora sorghi, a cosmopolitan pathogen of maize and sorghum, is inflated with dispersed pseudogenes.</title>
        <authorList>
            <person name="Fletcher K."/>
            <person name="Martin F."/>
            <person name="Isakeit T."/>
            <person name="Cavanaugh K."/>
            <person name="Magill C."/>
            <person name="Michelmore R."/>
        </authorList>
    </citation>
    <scope>NUCLEOTIDE SEQUENCE [LARGE SCALE GENOMIC DNA]</scope>
    <source>
        <strain evidence="1">P6</strain>
    </source>
</reference>
<accession>A0ACC0WFW0</accession>
<proteinExistence type="predicted"/>
<protein>
    <submittedName>
        <fullName evidence="1">Uncharacterized protein</fullName>
    </submittedName>
</protein>
<comment type="caution">
    <text evidence="1">The sequence shown here is derived from an EMBL/GenBank/DDBJ whole genome shotgun (WGS) entry which is preliminary data.</text>
</comment>
<dbReference type="Proteomes" id="UP001163321">
    <property type="component" value="Chromosome 2"/>
</dbReference>
<organism evidence="1 2">
    <name type="scientific">Peronosclerospora sorghi</name>
    <dbReference type="NCBI Taxonomy" id="230839"/>
    <lineage>
        <taxon>Eukaryota</taxon>
        <taxon>Sar</taxon>
        <taxon>Stramenopiles</taxon>
        <taxon>Oomycota</taxon>
        <taxon>Peronosporomycetes</taxon>
        <taxon>Peronosporales</taxon>
        <taxon>Peronosporaceae</taxon>
        <taxon>Peronosclerospora</taxon>
    </lineage>
</organism>
<evidence type="ECO:0000313" key="1">
    <source>
        <dbReference type="EMBL" id="KAI9916954.1"/>
    </source>
</evidence>
<keyword evidence="2" id="KW-1185">Reference proteome</keyword>
<evidence type="ECO:0000313" key="2">
    <source>
        <dbReference type="Proteomes" id="UP001163321"/>
    </source>
</evidence>
<name>A0ACC0WFW0_9STRA</name>